<keyword evidence="2" id="KW-0812">Transmembrane</keyword>
<name>A0A2P5DH19_TREOI</name>
<dbReference type="InParanoid" id="A0A2P5DH19"/>
<evidence type="ECO:0000313" key="3">
    <source>
        <dbReference type="EMBL" id="PON72584.1"/>
    </source>
</evidence>
<feature type="region of interest" description="Disordered" evidence="1">
    <location>
        <begin position="76"/>
        <end position="194"/>
    </location>
</feature>
<feature type="transmembrane region" description="Helical" evidence="2">
    <location>
        <begin position="20"/>
        <end position="37"/>
    </location>
</feature>
<dbReference type="Proteomes" id="UP000237000">
    <property type="component" value="Unassembled WGS sequence"/>
</dbReference>
<feature type="compositionally biased region" description="Basic and acidic residues" evidence="1">
    <location>
        <begin position="180"/>
        <end position="190"/>
    </location>
</feature>
<evidence type="ECO:0000256" key="2">
    <source>
        <dbReference type="SAM" id="Phobius"/>
    </source>
</evidence>
<dbReference type="EMBL" id="JXTC01000271">
    <property type="protein sequence ID" value="PON72584.1"/>
    <property type="molecule type" value="Genomic_DNA"/>
</dbReference>
<gene>
    <name evidence="3" type="ORF">TorRG33x02_251610</name>
</gene>
<feature type="compositionally biased region" description="Basic and acidic residues" evidence="1">
    <location>
        <begin position="76"/>
        <end position="123"/>
    </location>
</feature>
<reference evidence="4" key="1">
    <citation type="submission" date="2016-06" db="EMBL/GenBank/DDBJ databases">
        <title>Parallel loss of symbiosis genes in relatives of nitrogen-fixing non-legume Parasponia.</title>
        <authorList>
            <person name="Van Velzen R."/>
            <person name="Holmer R."/>
            <person name="Bu F."/>
            <person name="Rutten L."/>
            <person name="Van Zeijl A."/>
            <person name="Liu W."/>
            <person name="Santuari L."/>
            <person name="Cao Q."/>
            <person name="Sharma T."/>
            <person name="Shen D."/>
            <person name="Roswanjaya Y."/>
            <person name="Wardhani T."/>
            <person name="Kalhor M.S."/>
            <person name="Jansen J."/>
            <person name="Van den Hoogen J."/>
            <person name="Gungor B."/>
            <person name="Hartog M."/>
            <person name="Hontelez J."/>
            <person name="Verver J."/>
            <person name="Yang W.-C."/>
            <person name="Schijlen E."/>
            <person name="Repin R."/>
            <person name="Schilthuizen M."/>
            <person name="Schranz E."/>
            <person name="Heidstra R."/>
            <person name="Miyata K."/>
            <person name="Fedorova E."/>
            <person name="Kohlen W."/>
            <person name="Bisseling T."/>
            <person name="Smit S."/>
            <person name="Geurts R."/>
        </authorList>
    </citation>
    <scope>NUCLEOTIDE SEQUENCE [LARGE SCALE GENOMIC DNA]</scope>
    <source>
        <strain evidence="4">cv. RG33-2</strain>
    </source>
</reference>
<keyword evidence="2" id="KW-1133">Transmembrane helix</keyword>
<organism evidence="3 4">
    <name type="scientific">Trema orientale</name>
    <name type="common">Charcoal tree</name>
    <name type="synonym">Celtis orientalis</name>
    <dbReference type="NCBI Taxonomy" id="63057"/>
    <lineage>
        <taxon>Eukaryota</taxon>
        <taxon>Viridiplantae</taxon>
        <taxon>Streptophyta</taxon>
        <taxon>Embryophyta</taxon>
        <taxon>Tracheophyta</taxon>
        <taxon>Spermatophyta</taxon>
        <taxon>Magnoliopsida</taxon>
        <taxon>eudicotyledons</taxon>
        <taxon>Gunneridae</taxon>
        <taxon>Pentapetalae</taxon>
        <taxon>rosids</taxon>
        <taxon>fabids</taxon>
        <taxon>Rosales</taxon>
        <taxon>Cannabaceae</taxon>
        <taxon>Trema</taxon>
    </lineage>
</organism>
<sequence length="461" mass="51653">MLKQSPSRNQRSKGFKVKHVLQICLLLAICIWLLYQVKHSHDKNKAYVDSSSKTLAKMHTGDEIIKLGRRDLHPRVDTPFKIEKHEEREEYSKQEVEESKLAESDNEEGRGGGDDEIDGHDQERAEEEESEEVEDLIDEEDREREEGIEEQEGEDKEIDFDDVKSLEDQTENGGKSNSQEAREEHYKDDDASSAVMQNVQTISGILRKVKEEKFWNAGKDEVEKEIETYHTQGLFDGAKDLENGVHRSLTAKTFASANAREVGEMDHELDSTRSDTAMYSTSLLEAESNELTKVKNESVFLLLKDPTLNGTITLPELKSDLNLSSNGRHSYLGTILGKLNENPEATSVQKYSNLTLSVFEDSDAIEKGVALNGSESIVPEENLQFGEAAETEKSPATTTSNENSVVSEESKTNDGLQSGEESLKILALNKNVEATEKDSSDSSDFSFYQEDREGHSIMSSL</sequence>
<feature type="region of interest" description="Disordered" evidence="1">
    <location>
        <begin position="433"/>
        <end position="461"/>
    </location>
</feature>
<protein>
    <recommendedName>
        <fullName evidence="5">Transmembrane protein</fullName>
    </recommendedName>
</protein>
<dbReference type="AlphaFoldDB" id="A0A2P5DH19"/>
<feature type="region of interest" description="Disordered" evidence="1">
    <location>
        <begin position="386"/>
        <end position="419"/>
    </location>
</feature>
<dbReference type="STRING" id="63057.A0A2P5DH19"/>
<dbReference type="OrthoDB" id="1928179at2759"/>
<accession>A0A2P5DH19</accession>
<keyword evidence="4" id="KW-1185">Reference proteome</keyword>
<feature type="compositionally biased region" description="Low complexity" evidence="1">
    <location>
        <begin position="397"/>
        <end position="407"/>
    </location>
</feature>
<proteinExistence type="predicted"/>
<evidence type="ECO:0000313" key="4">
    <source>
        <dbReference type="Proteomes" id="UP000237000"/>
    </source>
</evidence>
<feature type="compositionally biased region" description="Acidic residues" evidence="1">
    <location>
        <begin position="124"/>
        <end position="160"/>
    </location>
</feature>
<dbReference type="PANTHER" id="PTHR33700:SF25">
    <property type="entry name" value="TRANSMEMBRANE PROTEIN"/>
    <property type="match status" value="1"/>
</dbReference>
<evidence type="ECO:0008006" key="5">
    <source>
        <dbReference type="Google" id="ProtNLM"/>
    </source>
</evidence>
<evidence type="ECO:0000256" key="1">
    <source>
        <dbReference type="SAM" id="MobiDB-lite"/>
    </source>
</evidence>
<comment type="caution">
    <text evidence="3">The sequence shown here is derived from an EMBL/GenBank/DDBJ whole genome shotgun (WGS) entry which is preliminary data.</text>
</comment>
<keyword evidence="2" id="KW-0472">Membrane</keyword>
<dbReference type="PANTHER" id="PTHR33700">
    <property type="entry name" value="MYB-LIKE PROTEIN X"/>
    <property type="match status" value="1"/>
</dbReference>